<dbReference type="RefSeq" id="WP_143197345.1">
    <property type="nucleotide sequence ID" value="NZ_FSRA01000001.1"/>
</dbReference>
<dbReference type="EMBL" id="FSRA01000001">
    <property type="protein sequence ID" value="SIN74461.1"/>
    <property type="molecule type" value="Genomic_DNA"/>
</dbReference>
<dbReference type="STRING" id="536979.SAMN04488055_1091"/>
<dbReference type="PROSITE" id="PS51257">
    <property type="entry name" value="PROKAR_LIPOPROTEIN"/>
    <property type="match status" value="1"/>
</dbReference>
<evidence type="ECO:0000259" key="1">
    <source>
        <dbReference type="PROSITE" id="PS50093"/>
    </source>
</evidence>
<protein>
    <recommendedName>
        <fullName evidence="1">PKD domain-containing protein</fullName>
    </recommendedName>
</protein>
<evidence type="ECO:0000313" key="3">
    <source>
        <dbReference type="Proteomes" id="UP000185003"/>
    </source>
</evidence>
<gene>
    <name evidence="2" type="ORF">SAMN04488055_1091</name>
</gene>
<keyword evidence="3" id="KW-1185">Reference proteome</keyword>
<dbReference type="InterPro" id="IPR000601">
    <property type="entry name" value="PKD_dom"/>
</dbReference>
<name>A0A1N6DUN0_9BACT</name>
<dbReference type="InterPro" id="IPR013783">
    <property type="entry name" value="Ig-like_fold"/>
</dbReference>
<sequence>MKLLYSITAALLLAACSPESEKMDLVSAAPATFTAVPLAANPNKIVVTSTTSGGFIWKWQYGASGTSAKEKDTLTFSKKGNYNIQLTVFTRGGFTTAAQAVTIANDLPAVDILKGGNMEAGSEAHWTLLNTGGAQTTIAIAGGVMRFSNTANSNGGIYQAINVIAGKEYTFSGKVKGAGATNSWFEVVFGTTAPVQGADYSGTKWNSMNTWSGCGILPFNGDLAEIGCDGDGKGKGGKMKFTATGKVYMVIKAGSSGGTLGTGGIEIDDIKFLEEQ</sequence>
<dbReference type="OrthoDB" id="1150003at2"/>
<evidence type="ECO:0000313" key="2">
    <source>
        <dbReference type="EMBL" id="SIN74461.1"/>
    </source>
</evidence>
<reference evidence="2 3" key="1">
    <citation type="submission" date="2016-11" db="EMBL/GenBank/DDBJ databases">
        <authorList>
            <person name="Jaros S."/>
            <person name="Januszkiewicz K."/>
            <person name="Wedrychowicz H."/>
        </authorList>
    </citation>
    <scope>NUCLEOTIDE SEQUENCE [LARGE SCALE GENOMIC DNA]</scope>
    <source>
        <strain evidence="2 3">DSM 24787</strain>
    </source>
</reference>
<dbReference type="PROSITE" id="PS50093">
    <property type="entry name" value="PKD"/>
    <property type="match status" value="1"/>
</dbReference>
<dbReference type="Gene3D" id="2.60.40.10">
    <property type="entry name" value="Immunoglobulins"/>
    <property type="match status" value="1"/>
</dbReference>
<feature type="domain" description="PKD" evidence="1">
    <location>
        <begin position="57"/>
        <end position="103"/>
    </location>
</feature>
<accession>A0A1N6DUN0</accession>
<dbReference type="SUPFAM" id="SSF49299">
    <property type="entry name" value="PKD domain"/>
    <property type="match status" value="1"/>
</dbReference>
<proteinExistence type="predicted"/>
<dbReference type="Gene3D" id="2.60.120.260">
    <property type="entry name" value="Galactose-binding domain-like"/>
    <property type="match status" value="1"/>
</dbReference>
<dbReference type="InterPro" id="IPR035986">
    <property type="entry name" value="PKD_dom_sf"/>
</dbReference>
<dbReference type="Proteomes" id="UP000185003">
    <property type="component" value="Unassembled WGS sequence"/>
</dbReference>
<organism evidence="2 3">
    <name type="scientific">Chitinophaga niabensis</name>
    <dbReference type="NCBI Taxonomy" id="536979"/>
    <lineage>
        <taxon>Bacteria</taxon>
        <taxon>Pseudomonadati</taxon>
        <taxon>Bacteroidota</taxon>
        <taxon>Chitinophagia</taxon>
        <taxon>Chitinophagales</taxon>
        <taxon>Chitinophagaceae</taxon>
        <taxon>Chitinophaga</taxon>
    </lineage>
</organism>
<dbReference type="AlphaFoldDB" id="A0A1N6DUN0"/>